<keyword evidence="2" id="KW-1185">Reference proteome</keyword>
<dbReference type="AlphaFoldDB" id="A0A4E0R174"/>
<proteinExistence type="predicted"/>
<dbReference type="GO" id="GO:0016746">
    <property type="term" value="F:acyltransferase activity"/>
    <property type="evidence" value="ECO:0007669"/>
    <property type="project" value="UniProtKB-KW"/>
</dbReference>
<dbReference type="RefSeq" id="WP_135388426.1">
    <property type="nucleotide sequence ID" value="NZ_PGGK01000002.1"/>
</dbReference>
<dbReference type="SUPFAM" id="SSF51161">
    <property type="entry name" value="Trimeric LpxA-like enzymes"/>
    <property type="match status" value="2"/>
</dbReference>
<protein>
    <submittedName>
        <fullName evidence="1">Acyltransferase</fullName>
    </submittedName>
</protein>
<keyword evidence="1" id="KW-0012">Acyltransferase</keyword>
<comment type="caution">
    <text evidence="1">The sequence shown here is derived from an EMBL/GenBank/DDBJ whole genome shotgun (WGS) entry which is preliminary data.</text>
</comment>
<evidence type="ECO:0000313" key="2">
    <source>
        <dbReference type="Proteomes" id="UP000297295"/>
    </source>
</evidence>
<name>A0A4E0R174_9EURY</name>
<evidence type="ECO:0000313" key="1">
    <source>
        <dbReference type="EMBL" id="TGC10899.1"/>
    </source>
</evidence>
<dbReference type="Proteomes" id="UP000297295">
    <property type="component" value="Unassembled WGS sequence"/>
</dbReference>
<gene>
    <name evidence="1" type="ORF">CUN85_01710</name>
</gene>
<dbReference type="EMBL" id="PGGK01000002">
    <property type="protein sequence ID" value="TGC10899.1"/>
    <property type="molecule type" value="Genomic_DNA"/>
</dbReference>
<organism evidence="1 2">
    <name type="scientific">Methanolobus halotolerans</name>
    <dbReference type="NCBI Taxonomy" id="2052935"/>
    <lineage>
        <taxon>Archaea</taxon>
        <taxon>Methanobacteriati</taxon>
        <taxon>Methanobacteriota</taxon>
        <taxon>Stenosarchaea group</taxon>
        <taxon>Methanomicrobia</taxon>
        <taxon>Methanosarcinales</taxon>
        <taxon>Methanosarcinaceae</taxon>
        <taxon>Methanolobus</taxon>
    </lineage>
</organism>
<dbReference type="InterPro" id="IPR011004">
    <property type="entry name" value="Trimer_LpxA-like_sf"/>
</dbReference>
<dbReference type="Gene3D" id="2.160.10.10">
    <property type="entry name" value="Hexapeptide repeat proteins"/>
    <property type="match status" value="1"/>
</dbReference>
<accession>A0A4E0R174</accession>
<keyword evidence="1" id="KW-0808">Transferase</keyword>
<sequence>MPSKKAYLSPERENIEEEFFKTFVVPDKTRMEEHTIVVDGDIIVGNHSEIKYGIISNSSILGERVQLSGDLISRADVRIDIWSQMGGNVKTDSNAYIGEFVTIDGKLVVKGDLDIGNDVRINGGFEARGWIVVRNPIPVMVYLFLYISELLRLGKDEEVEKALEDLFDDEDLESIGANSMIIPNGSRISMDAIRVPSKAVIGNDCRLVGNIRATSLEMADRTTLYGSIRTIQDVVLGKNDIIHGNIISRGTVYIAEDTHVLGEINAQAIKIHESARVDGVMRAPDGIVFEREEERIPGEKELLELNV</sequence>
<reference evidence="1 2" key="1">
    <citation type="submission" date="2017-11" db="EMBL/GenBank/DDBJ databases">
        <title>Isolation and Characterization of Methanogenic Archaea from Saline Meromictic Lake at Siberia.</title>
        <authorList>
            <person name="Shen Y."/>
            <person name="Huang H.-H."/>
            <person name="Lai M.-C."/>
            <person name="Chen S.-C."/>
        </authorList>
    </citation>
    <scope>NUCLEOTIDE SEQUENCE [LARGE SCALE GENOMIC DNA]</scope>
    <source>
        <strain evidence="1 2">SY-01</strain>
    </source>
</reference>